<evidence type="ECO:0000256" key="6">
    <source>
        <dbReference type="ARBA" id="ARBA00023014"/>
    </source>
</evidence>
<keyword evidence="5" id="KW-0408">Iron</keyword>
<dbReference type="InterPro" id="IPR006963">
    <property type="entry name" value="Mopterin_OxRdtase_4Fe-4S_dom"/>
</dbReference>
<keyword evidence="2" id="KW-0004">4Fe-4S</keyword>
<evidence type="ECO:0000313" key="12">
    <source>
        <dbReference type="EMBL" id="HDR46562.1"/>
    </source>
</evidence>
<dbReference type="Gene3D" id="3.30.70.20">
    <property type="match status" value="1"/>
</dbReference>
<dbReference type="Gene3D" id="2.20.25.90">
    <property type="entry name" value="ADC-like domains"/>
    <property type="match status" value="1"/>
</dbReference>
<dbReference type="PROSITE" id="PS51669">
    <property type="entry name" value="4FE4S_MOW_BIS_MGD"/>
    <property type="match status" value="1"/>
</dbReference>
<dbReference type="InterPro" id="IPR050123">
    <property type="entry name" value="Prok_molybdopt-oxidoreductase"/>
</dbReference>
<feature type="domain" description="4Fe-4S ferredoxin-type" evidence="9">
    <location>
        <begin position="172"/>
        <end position="203"/>
    </location>
</feature>
<evidence type="ECO:0000256" key="5">
    <source>
        <dbReference type="ARBA" id="ARBA00023004"/>
    </source>
</evidence>
<dbReference type="InterPro" id="IPR017896">
    <property type="entry name" value="4Fe4S_Fe-S-bd"/>
</dbReference>
<dbReference type="GO" id="GO:0008137">
    <property type="term" value="F:NADH dehydrogenase (ubiquinone) activity"/>
    <property type="evidence" value="ECO:0007669"/>
    <property type="project" value="InterPro"/>
</dbReference>
<dbReference type="InterPro" id="IPR054351">
    <property type="entry name" value="NADH_UbQ_OxRdtase_ferredoxin"/>
</dbReference>
<dbReference type="Pfam" id="PF22117">
    <property type="entry name" value="Fer4_Nqo3"/>
    <property type="match status" value="1"/>
</dbReference>
<proteinExistence type="predicted"/>
<dbReference type="PROSITE" id="PS51379">
    <property type="entry name" value="4FE4S_FER_2"/>
    <property type="match status" value="1"/>
</dbReference>
<evidence type="ECO:0000256" key="2">
    <source>
        <dbReference type="ARBA" id="ARBA00022485"/>
    </source>
</evidence>
<dbReference type="PROSITE" id="PS51085">
    <property type="entry name" value="2FE2S_FER_2"/>
    <property type="match status" value="1"/>
</dbReference>
<gene>
    <name evidence="12" type="ORF">ENN94_02565</name>
</gene>
<dbReference type="PROSITE" id="PS51839">
    <property type="entry name" value="4FE4S_HC3"/>
    <property type="match status" value="1"/>
</dbReference>
<evidence type="ECO:0000256" key="1">
    <source>
        <dbReference type="ARBA" id="ARBA00001966"/>
    </source>
</evidence>
<dbReference type="Pfam" id="PF10588">
    <property type="entry name" value="NADH-G_4Fe-4S_3"/>
    <property type="match status" value="1"/>
</dbReference>
<dbReference type="GO" id="GO:0016020">
    <property type="term" value="C:membrane"/>
    <property type="evidence" value="ECO:0007669"/>
    <property type="project" value="InterPro"/>
</dbReference>
<dbReference type="SUPFAM" id="SSF53706">
    <property type="entry name" value="Formate dehydrogenase/DMSO reductase, domains 1-3"/>
    <property type="match status" value="1"/>
</dbReference>
<feature type="domain" description="2Fe-2S ferredoxin-type" evidence="8">
    <location>
        <begin position="1"/>
        <end position="78"/>
    </location>
</feature>
<dbReference type="GO" id="GO:0042773">
    <property type="term" value="P:ATP synthesis coupled electron transport"/>
    <property type="evidence" value="ECO:0007669"/>
    <property type="project" value="InterPro"/>
</dbReference>
<dbReference type="AlphaFoldDB" id="A0A831LKL0"/>
<protein>
    <submittedName>
        <fullName evidence="12">2Fe-2S iron-sulfur cluster binding domain-containing protein</fullName>
    </submittedName>
</protein>
<dbReference type="GO" id="GO:0046872">
    <property type="term" value="F:metal ion binding"/>
    <property type="evidence" value="ECO:0007669"/>
    <property type="project" value="UniProtKB-KW"/>
</dbReference>
<keyword evidence="3" id="KW-0479">Metal-binding</keyword>
<dbReference type="Gene3D" id="3.10.20.740">
    <property type="match status" value="1"/>
</dbReference>
<feature type="domain" description="4Fe-4S His(Cys)3-ligated-type" evidence="11">
    <location>
        <begin position="78"/>
        <end position="117"/>
    </location>
</feature>
<evidence type="ECO:0000256" key="4">
    <source>
        <dbReference type="ARBA" id="ARBA00023002"/>
    </source>
</evidence>
<dbReference type="Proteomes" id="UP000886162">
    <property type="component" value="Unassembled WGS sequence"/>
</dbReference>
<organism evidence="12">
    <name type="scientific">Geoalkalibacter subterraneus</name>
    <dbReference type="NCBI Taxonomy" id="483547"/>
    <lineage>
        <taxon>Bacteria</taxon>
        <taxon>Pseudomonadati</taxon>
        <taxon>Thermodesulfobacteriota</taxon>
        <taxon>Desulfuromonadia</taxon>
        <taxon>Desulfuromonadales</taxon>
        <taxon>Geoalkalibacteraceae</taxon>
        <taxon>Geoalkalibacter</taxon>
    </lineage>
</organism>
<dbReference type="Pfam" id="PF13510">
    <property type="entry name" value="Fer2_4"/>
    <property type="match status" value="1"/>
</dbReference>
<dbReference type="InterPro" id="IPR017900">
    <property type="entry name" value="4Fe4S_Fe_S_CS"/>
</dbReference>
<dbReference type="CDD" id="cd00207">
    <property type="entry name" value="fer2"/>
    <property type="match status" value="1"/>
</dbReference>
<comment type="caution">
    <text evidence="12">The sequence shown here is derived from an EMBL/GenBank/DDBJ whole genome shotgun (WGS) entry which is preliminary data.</text>
</comment>
<dbReference type="GO" id="GO:0016491">
    <property type="term" value="F:oxidoreductase activity"/>
    <property type="evidence" value="ECO:0007669"/>
    <property type="project" value="UniProtKB-KW"/>
</dbReference>
<evidence type="ECO:0000259" key="11">
    <source>
        <dbReference type="PROSITE" id="PS51839"/>
    </source>
</evidence>
<accession>A0A831LKL0</accession>
<dbReference type="PROSITE" id="PS00198">
    <property type="entry name" value="4FE4S_FER_1"/>
    <property type="match status" value="1"/>
</dbReference>
<keyword evidence="4" id="KW-0560">Oxidoreductase</keyword>
<feature type="non-terminal residue" evidence="12">
    <location>
        <position position="787"/>
    </location>
</feature>
<dbReference type="GO" id="GO:0051539">
    <property type="term" value="F:4 iron, 4 sulfur cluster binding"/>
    <property type="evidence" value="ECO:0007669"/>
    <property type="project" value="UniProtKB-KW"/>
</dbReference>
<name>A0A831LKL0_9BACT</name>
<dbReference type="InterPro" id="IPR019574">
    <property type="entry name" value="NADH_UbQ_OxRdtase_Gsu_4Fe4S-bd"/>
</dbReference>
<dbReference type="SUPFAM" id="SSF54292">
    <property type="entry name" value="2Fe-2S ferredoxin-like"/>
    <property type="match status" value="1"/>
</dbReference>
<evidence type="ECO:0000259" key="8">
    <source>
        <dbReference type="PROSITE" id="PS51085"/>
    </source>
</evidence>
<sequence length="787" mass="85589">MVSLTIDGKTVSVPKGSTILEAARTVGITIPTLCWLEKVSPTGACRVCAVEVEGVARPMTACNTPVKEGIVVTTQSEQLSEIRRQVMQLMLVNHPLDCPVCDAAGECDLQDTCYALDVTQQDFAAEDVQPEPIDKWPLIQQIPSRCILCEKCVKVCYEVVGSQALFINEKGEKAFIDKDLDKCEFCGNCVAVCPTGTMISKPFKFKARPWELKVTPSICTQCGSQCEVDIHVKHDKIQRVTSEDGATVNNGNLCIGGFFNYGFVNSDQRFKAPMVAQNGQPMPAQWGDALAKVVKKAREIKEAHGADALAGLASGRLSNEENYLFQKLFRVGLGSNNIDSEARFGAMRAMGVLHDSLGLNGASNRMESIGTSQAVLVFGCDPTAEAPAIDWQIELSSRKRDGKLLLANMRGVKLSRYANSDLRYRPGSEVQLANGLTRLIMDKGLADEDFLKKFVVDAAKIKDAVKKIDLKQVVKETGVSQELLEEAAEMLGQAKSVALVFGGDLARSEGASDKVQALANLALVCGALEGDDGGVFPVDERGNTQGMLDMGVCPEFLPGFADYRKEKSQFEKSWACELPASGRDAEKILEGIEKGEVKFLYLAACNPLVSFPESMRWRKALEKVEFLVVQDILPSEVTRLADVVLAGASFAEKQGSFTSLDHRINCVRPALKPVGNARADWDILADLYQRLVPRAAGETSLQQVMEEIKTVAPLYREVSLNERGSCKPCFKPLSVPQNQSLKFVPVSGGKGESAKGMQLLSGKILFHFGTTSTFSESPLEVAPEGYI</sequence>
<dbReference type="Gene3D" id="3.40.228.10">
    <property type="entry name" value="Dimethylsulfoxide Reductase, domain 2"/>
    <property type="match status" value="1"/>
</dbReference>
<dbReference type="PROSITE" id="PS00551">
    <property type="entry name" value="MOLYBDOPTERIN_PROK_1"/>
    <property type="match status" value="1"/>
</dbReference>
<dbReference type="SMART" id="SM00926">
    <property type="entry name" value="Molybdop_Fe4S4"/>
    <property type="match status" value="1"/>
</dbReference>
<dbReference type="Gene3D" id="3.40.50.740">
    <property type="match status" value="1"/>
</dbReference>
<dbReference type="PANTHER" id="PTHR43105:SF9">
    <property type="entry name" value="NADPH-FE(3+) OXIDOREDUCTASE SUBUNIT ALPHA"/>
    <property type="match status" value="1"/>
</dbReference>
<dbReference type="InterPro" id="IPR036010">
    <property type="entry name" value="2Fe-2S_ferredoxin-like_sf"/>
</dbReference>
<evidence type="ECO:0000256" key="3">
    <source>
        <dbReference type="ARBA" id="ARBA00022723"/>
    </source>
</evidence>
<dbReference type="Pfam" id="PF04879">
    <property type="entry name" value="Molybdop_Fe4S4"/>
    <property type="match status" value="1"/>
</dbReference>
<comment type="cofactor">
    <cofactor evidence="1">
        <name>[4Fe-4S] cluster</name>
        <dbReference type="ChEBI" id="CHEBI:49883"/>
    </cofactor>
</comment>
<evidence type="ECO:0000259" key="9">
    <source>
        <dbReference type="PROSITE" id="PS51379"/>
    </source>
</evidence>
<dbReference type="PROSITE" id="PS00641">
    <property type="entry name" value="COMPLEX1_75K_1"/>
    <property type="match status" value="1"/>
</dbReference>
<dbReference type="InterPro" id="IPR001041">
    <property type="entry name" value="2Fe-2S_ferredoxin-type"/>
</dbReference>
<dbReference type="FunFam" id="3.10.20.740:FF:000005">
    <property type="entry name" value="NADH:ubiquinone oxidoreductase subunit"/>
    <property type="match status" value="1"/>
</dbReference>
<dbReference type="EMBL" id="DSDO01000173">
    <property type="protein sequence ID" value="HDR46562.1"/>
    <property type="molecule type" value="Genomic_DNA"/>
</dbReference>
<comment type="cofactor">
    <cofactor evidence="7">
        <name>[2Fe-2S] cluster</name>
        <dbReference type="ChEBI" id="CHEBI:190135"/>
    </cofactor>
</comment>
<dbReference type="InterPro" id="IPR000283">
    <property type="entry name" value="NADH_UbQ_OxRdtase_75kDa_su_CS"/>
</dbReference>
<dbReference type="InterPro" id="IPR006656">
    <property type="entry name" value="Mopterin_OxRdtase"/>
</dbReference>
<dbReference type="SMART" id="SM00929">
    <property type="entry name" value="NADH-G_4Fe-4S_3"/>
    <property type="match status" value="1"/>
</dbReference>
<evidence type="ECO:0000256" key="7">
    <source>
        <dbReference type="ARBA" id="ARBA00034078"/>
    </source>
</evidence>
<dbReference type="InterPro" id="IPR027467">
    <property type="entry name" value="MopterinOxRdtase_cofactor_BS"/>
</dbReference>
<keyword evidence="6" id="KW-0411">Iron-sulfur</keyword>
<dbReference type="Pfam" id="PF00384">
    <property type="entry name" value="Molybdopterin"/>
    <property type="match status" value="1"/>
</dbReference>
<dbReference type="PANTHER" id="PTHR43105">
    <property type="entry name" value="RESPIRATORY NITRATE REDUCTASE"/>
    <property type="match status" value="1"/>
</dbReference>
<reference evidence="12" key="1">
    <citation type="journal article" date="2020" name="mSystems">
        <title>Genome- and Community-Level Interaction Insights into Carbon Utilization and Element Cycling Functions of Hydrothermarchaeota in Hydrothermal Sediment.</title>
        <authorList>
            <person name="Zhou Z."/>
            <person name="Liu Y."/>
            <person name="Xu W."/>
            <person name="Pan J."/>
            <person name="Luo Z.H."/>
            <person name="Li M."/>
        </authorList>
    </citation>
    <scope>NUCLEOTIDE SEQUENCE [LARGE SCALE GENOMIC DNA]</scope>
    <source>
        <strain evidence="12">SpSt-1220</strain>
    </source>
</reference>
<dbReference type="SUPFAM" id="SSF54862">
    <property type="entry name" value="4Fe-4S ferredoxins"/>
    <property type="match status" value="1"/>
</dbReference>
<feature type="domain" description="4Fe-4S Mo/W bis-MGD-type" evidence="10">
    <location>
        <begin position="212"/>
        <end position="268"/>
    </location>
</feature>
<evidence type="ECO:0000259" key="10">
    <source>
        <dbReference type="PROSITE" id="PS51669"/>
    </source>
</evidence>